<comment type="caution">
    <text evidence="3">The sequence shown here is derived from an EMBL/GenBank/DDBJ whole genome shotgun (WGS) entry which is preliminary data.</text>
</comment>
<reference evidence="4" key="1">
    <citation type="journal article" date="2019" name="Int. J. Syst. Evol. Microbiol.">
        <title>The Global Catalogue of Microorganisms (GCM) 10K type strain sequencing project: providing services to taxonomists for standard genome sequencing and annotation.</title>
        <authorList>
            <consortium name="The Broad Institute Genomics Platform"/>
            <consortium name="The Broad Institute Genome Sequencing Center for Infectious Disease"/>
            <person name="Wu L."/>
            <person name="Ma J."/>
        </authorList>
    </citation>
    <scope>NUCLEOTIDE SEQUENCE [LARGE SCALE GENOMIC DNA]</scope>
    <source>
        <strain evidence="4">NBRC 102407</strain>
    </source>
</reference>
<accession>A0ABQ6FFC7</accession>
<gene>
    <name evidence="3" type="ORF">GCM10007933_27870</name>
</gene>
<dbReference type="InterPro" id="IPR003777">
    <property type="entry name" value="XdhC_CoxI"/>
</dbReference>
<evidence type="ECO:0000313" key="4">
    <source>
        <dbReference type="Proteomes" id="UP001157167"/>
    </source>
</evidence>
<dbReference type="Pfam" id="PF02625">
    <property type="entry name" value="XdhC_CoxI"/>
    <property type="match status" value="1"/>
</dbReference>
<dbReference type="Proteomes" id="UP001157167">
    <property type="component" value="Unassembled WGS sequence"/>
</dbReference>
<dbReference type="PANTHER" id="PTHR30388:SF6">
    <property type="entry name" value="XANTHINE DEHYDROGENASE SUBUNIT A-RELATED"/>
    <property type="match status" value="1"/>
</dbReference>
<keyword evidence="4" id="KW-1185">Reference proteome</keyword>
<evidence type="ECO:0000259" key="1">
    <source>
        <dbReference type="Pfam" id="PF02625"/>
    </source>
</evidence>
<dbReference type="PANTHER" id="PTHR30388">
    <property type="entry name" value="ALDEHYDE OXIDOREDUCTASE MOLYBDENUM COFACTOR ASSEMBLY PROTEIN"/>
    <property type="match status" value="1"/>
</dbReference>
<organism evidence="3 4">
    <name type="scientific">Zoogloea oryzae</name>
    <dbReference type="NCBI Taxonomy" id="310767"/>
    <lineage>
        <taxon>Bacteria</taxon>
        <taxon>Pseudomonadati</taxon>
        <taxon>Pseudomonadota</taxon>
        <taxon>Betaproteobacteria</taxon>
        <taxon>Rhodocyclales</taxon>
        <taxon>Zoogloeaceae</taxon>
        <taxon>Zoogloea</taxon>
    </lineage>
</organism>
<dbReference type="InterPro" id="IPR014308">
    <property type="entry name" value="Xanthine_DH_XdhC"/>
</dbReference>
<dbReference type="Pfam" id="PF13478">
    <property type="entry name" value="XdhC_C"/>
    <property type="match status" value="1"/>
</dbReference>
<name>A0ABQ6FFC7_9RHOO</name>
<dbReference type="InterPro" id="IPR052698">
    <property type="entry name" value="MoCofactor_Util/Proc"/>
</dbReference>
<feature type="domain" description="XdhC- CoxI" evidence="1">
    <location>
        <begin position="12"/>
        <end position="77"/>
    </location>
</feature>
<evidence type="ECO:0000313" key="3">
    <source>
        <dbReference type="EMBL" id="GLT23322.1"/>
    </source>
</evidence>
<dbReference type="InterPro" id="IPR027051">
    <property type="entry name" value="XdhC_Rossmann_dom"/>
</dbReference>
<dbReference type="NCBIfam" id="TIGR02964">
    <property type="entry name" value="xanthine_xdhC"/>
    <property type="match status" value="1"/>
</dbReference>
<dbReference type="EMBL" id="BSPX01000044">
    <property type="protein sequence ID" value="GLT23322.1"/>
    <property type="molecule type" value="Genomic_DNA"/>
</dbReference>
<feature type="domain" description="XdhC Rossmann" evidence="2">
    <location>
        <begin position="169"/>
        <end position="313"/>
    </location>
</feature>
<dbReference type="RefSeq" id="WP_284188530.1">
    <property type="nucleotide sequence ID" value="NZ_BSPX01000044.1"/>
</dbReference>
<evidence type="ECO:0000259" key="2">
    <source>
        <dbReference type="Pfam" id="PF13478"/>
    </source>
</evidence>
<sequence length="343" mass="36060">MIDWLPALVRTLAAGDSAVLLTIVHTVGSTPREAGTTMLVTPGDKLGSVGGGQLEWLATSAADALLEVGGPPRLLRFALGPTMGQACGGIVWLAAERIDTATQPEWQVRASAVEAGMGLRRRLSDTDGASGWTLSDPRLAGSGPDFAHLTTHGEHWCFSQQLGGDPFPVYVFGAGHVGSAVVRALTPLGTQITWVDGRAELFEAAGPQADNVRPLVTDQPTTQIATAPPGAYLLVMTHSHALDLELCEAACLREDFAFLGLIGSESKREAISRQLIHRGLHPERLDDLTCPIGIPGIEGKHPAAIAASVAAQILQVRETRMAIGHATHPGPDVPPLSSLPRPQ</sequence>
<protein>
    <submittedName>
        <fullName evidence="3">Xanthine dehydrogenase accessory protein XdhC</fullName>
    </submittedName>
</protein>
<proteinExistence type="predicted"/>
<dbReference type="Gene3D" id="3.40.50.720">
    <property type="entry name" value="NAD(P)-binding Rossmann-like Domain"/>
    <property type="match status" value="1"/>
</dbReference>